<feature type="region of interest" description="Disordered" evidence="1">
    <location>
        <begin position="1"/>
        <end position="26"/>
    </location>
</feature>
<evidence type="ECO:0000256" key="1">
    <source>
        <dbReference type="SAM" id="MobiDB-lite"/>
    </source>
</evidence>
<feature type="compositionally biased region" description="Basic residues" evidence="1">
    <location>
        <begin position="17"/>
        <end position="26"/>
    </location>
</feature>
<name>A0A5C6AWL3_9BACT</name>
<reference evidence="2 3" key="1">
    <citation type="submission" date="2019-02" db="EMBL/GenBank/DDBJ databases">
        <title>Deep-cultivation of Planctomycetes and their phenomic and genomic characterization uncovers novel biology.</title>
        <authorList>
            <person name="Wiegand S."/>
            <person name="Jogler M."/>
            <person name="Boedeker C."/>
            <person name="Pinto D."/>
            <person name="Vollmers J."/>
            <person name="Rivas-Marin E."/>
            <person name="Kohn T."/>
            <person name="Peeters S.H."/>
            <person name="Heuer A."/>
            <person name="Rast P."/>
            <person name="Oberbeckmann S."/>
            <person name="Bunk B."/>
            <person name="Jeske O."/>
            <person name="Meyerdierks A."/>
            <person name="Storesund J.E."/>
            <person name="Kallscheuer N."/>
            <person name="Luecker S."/>
            <person name="Lage O.M."/>
            <person name="Pohl T."/>
            <person name="Merkel B.J."/>
            <person name="Hornburger P."/>
            <person name="Mueller R.-W."/>
            <person name="Bruemmer F."/>
            <person name="Labrenz M."/>
            <person name="Spormann A.M."/>
            <person name="Op Den Camp H."/>
            <person name="Overmann J."/>
            <person name="Amann R."/>
            <person name="Jetten M.S.M."/>
            <person name="Mascher T."/>
            <person name="Medema M.H."/>
            <person name="Devos D.P."/>
            <person name="Kaster A.-K."/>
            <person name="Ovreas L."/>
            <person name="Rohde M."/>
            <person name="Galperin M.Y."/>
            <person name="Jogler C."/>
        </authorList>
    </citation>
    <scope>NUCLEOTIDE SEQUENCE [LARGE SCALE GENOMIC DNA]</scope>
    <source>
        <strain evidence="2 3">Pla52n</strain>
    </source>
</reference>
<accession>A0A5C6AWL3</accession>
<dbReference type="SUPFAM" id="SSF53649">
    <property type="entry name" value="Alkaline phosphatase-like"/>
    <property type="match status" value="1"/>
</dbReference>
<dbReference type="AlphaFoldDB" id="A0A5C6AWL3"/>
<organism evidence="2 3">
    <name type="scientific">Stieleria varia</name>
    <dbReference type="NCBI Taxonomy" id="2528005"/>
    <lineage>
        <taxon>Bacteria</taxon>
        <taxon>Pseudomonadati</taxon>
        <taxon>Planctomycetota</taxon>
        <taxon>Planctomycetia</taxon>
        <taxon>Pirellulales</taxon>
        <taxon>Pirellulaceae</taxon>
        <taxon>Stieleria</taxon>
    </lineage>
</organism>
<evidence type="ECO:0000313" key="3">
    <source>
        <dbReference type="Proteomes" id="UP000320176"/>
    </source>
</evidence>
<dbReference type="InterPro" id="IPR017850">
    <property type="entry name" value="Alkaline_phosphatase_core_sf"/>
</dbReference>
<dbReference type="InterPro" id="IPR010869">
    <property type="entry name" value="DUF1501"/>
</dbReference>
<protein>
    <recommendedName>
        <fullName evidence="4">Sulfatase</fullName>
    </recommendedName>
</protein>
<evidence type="ECO:0008006" key="4">
    <source>
        <dbReference type="Google" id="ProtNLM"/>
    </source>
</evidence>
<proteinExistence type="predicted"/>
<dbReference type="PANTHER" id="PTHR43737:SF1">
    <property type="entry name" value="DUF1501 DOMAIN-CONTAINING PROTEIN"/>
    <property type="match status" value="1"/>
</dbReference>
<dbReference type="Gene3D" id="3.40.720.10">
    <property type="entry name" value="Alkaline Phosphatase, subunit A"/>
    <property type="match status" value="1"/>
</dbReference>
<gene>
    <name evidence="2" type="ORF">Pla52n_23730</name>
</gene>
<dbReference type="PANTHER" id="PTHR43737">
    <property type="entry name" value="BLL7424 PROTEIN"/>
    <property type="match status" value="1"/>
</dbReference>
<sequence precursor="true">MSFRMPFQGSNSQGPKPRGHCGRFVSRPHNRRDMLRNTACGFGSLALASILASNGHASEEPTSSTSPMAPKPTHFPATAKSVIFLYMDGGPSQVDTFDYKPMLEKFDGKSPGEVIGKLAPTQFDNVGKILRSPWEFKRHGESGAWVSGLFPHLATVVDDLSFVKSMTSNFSEHTFANYFLHTGNGLQGRPSMGAWMGYGLGTENENLPGFVVLNGGLIPPGGLDCFGSGFLPSAYQGSVFLPQTQPIANVAPSEPSSAHQRSKLDLIREMDERTLIQSQQDPELEAAIENFETAYRMQTSVPELTDLSDETAETQRLYGMESDFKNTQIFGRQCLLARRLVQRGVRFIELTCPDGNGDRWDQHSNLLDGHNKNCLTVDQPIAALINDLKRTGLLDSTLVVWGGEFGRTPFAQGTNGRDHNPFGFTMWMAGGGIKPGVSVGETDDWGYRAVENRFEIHDLHATMLHLMGLDHTRSTFRFSGRDMRLTDVHGKLIQEVIA</sequence>
<keyword evidence="3" id="KW-1185">Reference proteome</keyword>
<dbReference type="Pfam" id="PF07394">
    <property type="entry name" value="DUF1501"/>
    <property type="match status" value="1"/>
</dbReference>
<comment type="caution">
    <text evidence="2">The sequence shown here is derived from an EMBL/GenBank/DDBJ whole genome shotgun (WGS) entry which is preliminary data.</text>
</comment>
<dbReference type="EMBL" id="SJPN01000003">
    <property type="protein sequence ID" value="TWU04333.1"/>
    <property type="molecule type" value="Genomic_DNA"/>
</dbReference>
<evidence type="ECO:0000313" key="2">
    <source>
        <dbReference type="EMBL" id="TWU04333.1"/>
    </source>
</evidence>
<dbReference type="Proteomes" id="UP000320176">
    <property type="component" value="Unassembled WGS sequence"/>
</dbReference>